<feature type="region of interest" description="Disordered" evidence="1">
    <location>
        <begin position="111"/>
        <end position="134"/>
    </location>
</feature>
<proteinExistence type="predicted"/>
<accession>A0A329MQ67</accession>
<feature type="region of interest" description="Disordered" evidence="1">
    <location>
        <begin position="190"/>
        <end position="226"/>
    </location>
</feature>
<dbReference type="EMBL" id="QMFB01000004">
    <property type="protein sequence ID" value="RAV21608.1"/>
    <property type="molecule type" value="Genomic_DNA"/>
</dbReference>
<feature type="compositionally biased region" description="Low complexity" evidence="1">
    <location>
        <begin position="84"/>
        <end position="97"/>
    </location>
</feature>
<dbReference type="OrthoDB" id="2433584at2"/>
<gene>
    <name evidence="2" type="ORF">DQG23_10135</name>
</gene>
<evidence type="ECO:0000256" key="1">
    <source>
        <dbReference type="SAM" id="MobiDB-lite"/>
    </source>
</evidence>
<dbReference type="Proteomes" id="UP000250369">
    <property type="component" value="Unassembled WGS sequence"/>
</dbReference>
<sequence>MNAKQVQKYVMRFLEATGCQIIEKGTAHVTVKLSVEADKALTNRHYYWSFVERTGAPPETMAYTFVFDPEKEAAGPAPQTQRQAADGAGPSGGAASAANRAASASAASATAGGSASTASNAPTGAAGSPANGQQQDSILGRYFGVVPSTPTGRIPREEVAFGSRRLEQLFAAAQTRGRYVRLFEQPASTRQSAARAEDNAQPSYAGGGSADPATGQPTSLRQPAAAARTGSRVLQAAYSTWFGVNFKVELACDLKRDEIHTLGIDLATGEIHDHFMPLMVQKKLSPKLPANIFLQPTKIGLNRAVTILENTLFSKLKALDHGWADKADERLQEELARIDDYYIDLLKGLEAEAKEEAEAQYRKRQQEIEWQHRPRVQVSVINCGLFHLEAGSLSRADASR</sequence>
<organism evidence="2 3">
    <name type="scientific">Paenibacillus contaminans</name>
    <dbReference type="NCBI Taxonomy" id="450362"/>
    <lineage>
        <taxon>Bacteria</taxon>
        <taxon>Bacillati</taxon>
        <taxon>Bacillota</taxon>
        <taxon>Bacilli</taxon>
        <taxon>Bacillales</taxon>
        <taxon>Paenibacillaceae</taxon>
        <taxon>Paenibacillus</taxon>
    </lineage>
</organism>
<keyword evidence="3" id="KW-1185">Reference proteome</keyword>
<evidence type="ECO:0000313" key="2">
    <source>
        <dbReference type="EMBL" id="RAV21608.1"/>
    </source>
</evidence>
<evidence type="ECO:0000313" key="3">
    <source>
        <dbReference type="Proteomes" id="UP000250369"/>
    </source>
</evidence>
<dbReference type="Pfam" id="PF11079">
    <property type="entry name" value="YqhG"/>
    <property type="match status" value="2"/>
</dbReference>
<dbReference type="RefSeq" id="WP_113030699.1">
    <property type="nucleotide sequence ID" value="NZ_QMFB01000004.1"/>
</dbReference>
<dbReference type="AlphaFoldDB" id="A0A329MQ67"/>
<name>A0A329MQ67_9BACL</name>
<reference evidence="2 3" key="1">
    <citation type="journal article" date="2009" name="Int. J. Syst. Evol. Microbiol.">
        <title>Paenibacillus contaminans sp. nov., isolated from a contaminated laboratory plate.</title>
        <authorList>
            <person name="Chou J.H."/>
            <person name="Lee J.H."/>
            <person name="Lin M.C."/>
            <person name="Chang P.S."/>
            <person name="Arun A.B."/>
            <person name="Young C.C."/>
            <person name="Chen W.M."/>
        </authorList>
    </citation>
    <scope>NUCLEOTIDE SEQUENCE [LARGE SCALE GENOMIC DNA]</scope>
    <source>
        <strain evidence="2 3">CKOBP-6</strain>
    </source>
</reference>
<dbReference type="InterPro" id="IPR024562">
    <property type="entry name" value="YqhG"/>
</dbReference>
<protein>
    <submittedName>
        <fullName evidence="2">Uncharacterized protein</fullName>
    </submittedName>
</protein>
<comment type="caution">
    <text evidence="2">The sequence shown here is derived from an EMBL/GenBank/DDBJ whole genome shotgun (WGS) entry which is preliminary data.</text>
</comment>
<feature type="compositionally biased region" description="Low complexity" evidence="1">
    <location>
        <begin position="111"/>
        <end position="132"/>
    </location>
</feature>
<feature type="region of interest" description="Disordered" evidence="1">
    <location>
        <begin position="73"/>
        <end position="97"/>
    </location>
</feature>